<name>C0D5S2_9FIRM</name>
<accession>C0D5S2</accession>
<comment type="caution">
    <text evidence="1">The sequence shown here is derived from an EMBL/GenBank/DDBJ whole genome shotgun (WGS) entry which is preliminary data.</text>
</comment>
<sequence length="46" mass="5319">MCCFRCRWGRGALRFLNYISSPAARLMISITFPYYTIIFTSPPPSL</sequence>
<dbReference type="EMBL" id="ACCJ01000379">
    <property type="protein sequence ID" value="EEG53346.1"/>
    <property type="molecule type" value="Genomic_DNA"/>
</dbReference>
<dbReference type="AlphaFoldDB" id="C0D5S2"/>
<proteinExistence type="predicted"/>
<dbReference type="HOGENOM" id="CLU_3181872_0_0_9"/>
<evidence type="ECO:0000313" key="1">
    <source>
        <dbReference type="EMBL" id="EEG53346.1"/>
    </source>
</evidence>
<reference evidence="1 2" key="1">
    <citation type="submission" date="2009-01" db="EMBL/GenBank/DDBJ databases">
        <authorList>
            <person name="Fulton L."/>
            <person name="Clifton S."/>
            <person name="Fulton B."/>
            <person name="Xu J."/>
            <person name="Minx P."/>
            <person name="Pepin K.H."/>
            <person name="Johnson M."/>
            <person name="Bhonagiri V."/>
            <person name="Nash W.E."/>
            <person name="Mardis E.R."/>
            <person name="Wilson R.K."/>
        </authorList>
    </citation>
    <scope>NUCLEOTIDE SEQUENCE [LARGE SCALE GENOMIC DNA]</scope>
    <source>
        <strain evidence="1 2">DSM 15981</strain>
    </source>
</reference>
<dbReference type="Proteomes" id="UP000004756">
    <property type="component" value="Unassembled WGS sequence"/>
</dbReference>
<organism evidence="1 2">
    <name type="scientific">[Clostridium] asparagiforme DSM 15981</name>
    <dbReference type="NCBI Taxonomy" id="518636"/>
    <lineage>
        <taxon>Bacteria</taxon>
        <taxon>Bacillati</taxon>
        <taxon>Bacillota</taxon>
        <taxon>Clostridia</taxon>
        <taxon>Lachnospirales</taxon>
        <taxon>Lachnospiraceae</taxon>
        <taxon>Enterocloster</taxon>
    </lineage>
</organism>
<protein>
    <submittedName>
        <fullName evidence="1">Uncharacterized protein</fullName>
    </submittedName>
</protein>
<keyword evidence="2" id="KW-1185">Reference proteome</keyword>
<evidence type="ECO:0000313" key="2">
    <source>
        <dbReference type="Proteomes" id="UP000004756"/>
    </source>
</evidence>
<reference evidence="1 2" key="2">
    <citation type="submission" date="2009-02" db="EMBL/GenBank/DDBJ databases">
        <title>Draft genome sequence of Clostridium asparagiforme (DSM 15981).</title>
        <authorList>
            <person name="Sudarsanam P."/>
            <person name="Ley R."/>
            <person name="Guruge J."/>
            <person name="Turnbaugh P.J."/>
            <person name="Mahowald M."/>
            <person name="Liep D."/>
            <person name="Gordon J."/>
        </authorList>
    </citation>
    <scope>NUCLEOTIDE SEQUENCE [LARGE SCALE GENOMIC DNA]</scope>
    <source>
        <strain evidence="1 2">DSM 15981</strain>
    </source>
</reference>
<gene>
    <name evidence="1" type="ORF">CLOSTASPAR_04618</name>
</gene>